<feature type="non-terminal residue" evidence="1">
    <location>
        <position position="1"/>
    </location>
</feature>
<dbReference type="EMBL" id="UINC01019476">
    <property type="protein sequence ID" value="SVA82474.1"/>
    <property type="molecule type" value="Genomic_DNA"/>
</dbReference>
<protein>
    <submittedName>
        <fullName evidence="1">Uncharacterized protein</fullName>
    </submittedName>
</protein>
<name>A0A381YZY6_9ZZZZ</name>
<sequence length="50" mass="5936">VSVGRILFGDMWLKGVDDMMIFIDCEQKPSLIPIVYIKRKSVRQNLRNRR</sequence>
<evidence type="ECO:0000313" key="1">
    <source>
        <dbReference type="EMBL" id="SVA82474.1"/>
    </source>
</evidence>
<proteinExistence type="predicted"/>
<reference evidence="1" key="1">
    <citation type="submission" date="2018-05" db="EMBL/GenBank/DDBJ databases">
        <authorList>
            <person name="Lanie J.A."/>
            <person name="Ng W.-L."/>
            <person name="Kazmierczak K.M."/>
            <person name="Andrzejewski T.M."/>
            <person name="Davidsen T.M."/>
            <person name="Wayne K.J."/>
            <person name="Tettelin H."/>
            <person name="Glass J.I."/>
            <person name="Rusch D."/>
            <person name="Podicherti R."/>
            <person name="Tsui H.-C.T."/>
            <person name="Winkler M.E."/>
        </authorList>
    </citation>
    <scope>NUCLEOTIDE SEQUENCE</scope>
</reference>
<dbReference type="AlphaFoldDB" id="A0A381YZY6"/>
<organism evidence="1">
    <name type="scientific">marine metagenome</name>
    <dbReference type="NCBI Taxonomy" id="408172"/>
    <lineage>
        <taxon>unclassified sequences</taxon>
        <taxon>metagenomes</taxon>
        <taxon>ecological metagenomes</taxon>
    </lineage>
</organism>
<gene>
    <name evidence="1" type="ORF">METZ01_LOCUS135328</name>
</gene>
<accession>A0A381YZY6</accession>